<name>A0A0F9VQY9_9ZZZZ</name>
<comment type="caution">
    <text evidence="1">The sequence shown here is derived from an EMBL/GenBank/DDBJ whole genome shotgun (WGS) entry which is preliminary data.</text>
</comment>
<sequence>MQLVGDEIQVTVWADGKGVRPENPRIMDDGLPSAVGQALANTVVLIVSGVNGGLSIRLKSIGGSLLVQVTYTGLQLRLTYAWIAQ</sequence>
<gene>
    <name evidence="1" type="ORF">LCGC14_0062830</name>
</gene>
<evidence type="ECO:0000313" key="1">
    <source>
        <dbReference type="EMBL" id="KKO06475.1"/>
    </source>
</evidence>
<organism evidence="1">
    <name type="scientific">marine sediment metagenome</name>
    <dbReference type="NCBI Taxonomy" id="412755"/>
    <lineage>
        <taxon>unclassified sequences</taxon>
        <taxon>metagenomes</taxon>
        <taxon>ecological metagenomes</taxon>
    </lineage>
</organism>
<dbReference type="EMBL" id="LAZR01000015">
    <property type="protein sequence ID" value="KKO06475.1"/>
    <property type="molecule type" value="Genomic_DNA"/>
</dbReference>
<accession>A0A0F9VQY9</accession>
<reference evidence="1" key="1">
    <citation type="journal article" date="2015" name="Nature">
        <title>Complex archaea that bridge the gap between prokaryotes and eukaryotes.</title>
        <authorList>
            <person name="Spang A."/>
            <person name="Saw J.H."/>
            <person name="Jorgensen S.L."/>
            <person name="Zaremba-Niedzwiedzka K."/>
            <person name="Martijn J."/>
            <person name="Lind A.E."/>
            <person name="van Eijk R."/>
            <person name="Schleper C."/>
            <person name="Guy L."/>
            <person name="Ettema T.J."/>
        </authorList>
    </citation>
    <scope>NUCLEOTIDE SEQUENCE</scope>
</reference>
<dbReference type="AlphaFoldDB" id="A0A0F9VQY9"/>
<protein>
    <submittedName>
        <fullName evidence="1">Uncharacterized protein</fullName>
    </submittedName>
</protein>
<proteinExistence type="predicted"/>